<evidence type="ECO:0000313" key="8">
    <source>
        <dbReference type="Proteomes" id="UP000092666"/>
    </source>
</evidence>
<dbReference type="GO" id="GO:0005634">
    <property type="term" value="C:nucleus"/>
    <property type="evidence" value="ECO:0007669"/>
    <property type="project" value="UniProtKB-SubCell"/>
</dbReference>
<evidence type="ECO:0000256" key="3">
    <source>
        <dbReference type="ARBA" id="ARBA00021502"/>
    </source>
</evidence>
<dbReference type="InterPro" id="IPR016024">
    <property type="entry name" value="ARM-type_fold"/>
</dbReference>
<keyword evidence="4" id="KW-0539">Nucleus</keyword>
<feature type="domain" description="Pre-rRNA-processing protein RIX1 N-terminal" evidence="6">
    <location>
        <begin position="14"/>
        <end position="193"/>
    </location>
</feature>
<dbReference type="GO" id="GO:0006364">
    <property type="term" value="P:rRNA processing"/>
    <property type="evidence" value="ECO:0007669"/>
    <property type="project" value="TreeGrafter"/>
</dbReference>
<dbReference type="Pfam" id="PF08167">
    <property type="entry name" value="RIX1"/>
    <property type="match status" value="1"/>
</dbReference>
<dbReference type="OrthoDB" id="20900at2759"/>
<evidence type="ECO:0000256" key="4">
    <source>
        <dbReference type="ARBA" id="ARBA00023242"/>
    </source>
</evidence>
<evidence type="ECO:0000256" key="5">
    <source>
        <dbReference type="SAM" id="MobiDB-lite"/>
    </source>
</evidence>
<reference evidence="8" key="2">
    <citation type="submission" date="2013-12" db="EMBL/GenBank/DDBJ databases">
        <title>Evolution of pathogenesis and genome organization in the Tremellales.</title>
        <authorList>
            <person name="Cuomo C."/>
            <person name="Litvintseva A."/>
            <person name="Heitman J."/>
            <person name="Chen Y."/>
            <person name="Sun S."/>
            <person name="Springer D."/>
            <person name="Dromer F."/>
            <person name="Young S."/>
            <person name="Zeng Q."/>
            <person name="Chapman S."/>
            <person name="Gujja S."/>
            <person name="Saif S."/>
            <person name="Birren B."/>
        </authorList>
    </citation>
    <scope>NUCLEOTIDE SEQUENCE [LARGE SCALE GENOMIC DNA]</scope>
    <source>
        <strain evidence="8">BCC8398</strain>
    </source>
</reference>
<feature type="region of interest" description="Disordered" evidence="5">
    <location>
        <begin position="767"/>
        <end position="804"/>
    </location>
</feature>
<gene>
    <name evidence="7" type="ORF">I316_00553</name>
</gene>
<comment type="similarity">
    <text evidence="2">Belongs to the RIX1/PELP1 family.</text>
</comment>
<evidence type="ECO:0000313" key="7">
    <source>
        <dbReference type="EMBL" id="OCF37432.1"/>
    </source>
</evidence>
<protein>
    <recommendedName>
        <fullName evidence="3">Pre-rRNA-processing protein RIX1</fullName>
    </recommendedName>
</protein>
<proteinExistence type="inferred from homology"/>
<feature type="region of interest" description="Disordered" evidence="5">
    <location>
        <begin position="664"/>
        <end position="688"/>
    </location>
</feature>
<dbReference type="SUPFAM" id="SSF48371">
    <property type="entry name" value="ARM repeat"/>
    <property type="match status" value="1"/>
</dbReference>
<organism evidence="7 8">
    <name type="scientific">Kwoniella heveanensis BCC8398</name>
    <dbReference type="NCBI Taxonomy" id="1296120"/>
    <lineage>
        <taxon>Eukaryota</taxon>
        <taxon>Fungi</taxon>
        <taxon>Dikarya</taxon>
        <taxon>Basidiomycota</taxon>
        <taxon>Agaricomycotina</taxon>
        <taxon>Tremellomycetes</taxon>
        <taxon>Tremellales</taxon>
        <taxon>Cryptococcaceae</taxon>
        <taxon>Kwoniella</taxon>
    </lineage>
</organism>
<feature type="region of interest" description="Disordered" evidence="5">
    <location>
        <begin position="431"/>
        <end position="451"/>
    </location>
</feature>
<dbReference type="PANTHER" id="PTHR34105">
    <property type="entry name" value="PROLINE-, GLUTAMIC ACID- AND LEUCINE-RICH PROTEIN 1"/>
    <property type="match status" value="1"/>
</dbReference>
<dbReference type="Proteomes" id="UP000092666">
    <property type="component" value="Unassembled WGS sequence"/>
</dbReference>
<dbReference type="STRING" id="1296120.A0A1B9H2D8"/>
<dbReference type="PANTHER" id="PTHR34105:SF1">
    <property type="entry name" value="PROLINE-, GLUTAMIC ACID- AND LEUCINE-RICH PROTEIN 1"/>
    <property type="match status" value="1"/>
</dbReference>
<dbReference type="EMBL" id="KV700122">
    <property type="protein sequence ID" value="OCF37432.1"/>
    <property type="molecule type" value="Genomic_DNA"/>
</dbReference>
<name>A0A1B9H2D8_9TREE</name>
<evidence type="ECO:0000256" key="2">
    <source>
        <dbReference type="ARBA" id="ARBA00010511"/>
    </source>
</evidence>
<feature type="compositionally biased region" description="Acidic residues" evidence="5">
    <location>
        <begin position="769"/>
        <end position="804"/>
    </location>
</feature>
<evidence type="ECO:0000256" key="1">
    <source>
        <dbReference type="ARBA" id="ARBA00004123"/>
    </source>
</evidence>
<dbReference type="InterPro" id="IPR012583">
    <property type="entry name" value="RIX1_N"/>
</dbReference>
<feature type="compositionally biased region" description="Low complexity" evidence="5">
    <location>
        <begin position="632"/>
        <end position="644"/>
    </location>
</feature>
<feature type="region of interest" description="Disordered" evidence="5">
    <location>
        <begin position="606"/>
        <end position="648"/>
    </location>
</feature>
<keyword evidence="8" id="KW-1185">Reference proteome</keyword>
<dbReference type="AlphaFoldDB" id="A0A1B9H2D8"/>
<evidence type="ECO:0000259" key="6">
    <source>
        <dbReference type="Pfam" id="PF08167"/>
    </source>
</evidence>
<sequence>MSTAVLSLLGPLPFSHPSNLPLLQSHKPFTVPSSLSQSSLNKYTSRLNSLILSREDGPEKRSALEIADAVVAQDEEGWVMSNYGKGWVGTCLSYVATPSSPLNHVSPYLSLLATLVLSASQYPSFEREVVHPIMGKLSVSLGKLFQRNLAENQPDWDVVLELLSTIKKLLLHSPANFRPLVPNLKPAALTLILQLPSSSSPYPPSVPAEVRRSASDLLASLHVTSGKASAPQAWGAEMRDALGGFGKAVAGLTADAWEAEPVKVTPPSHPSALPELPVDPLGRLAVALDWIEGYVEVMQGLLRFPTNRPVPVPIAQITVPYISPQHHAALLASLPRLWTAGLQLLGGVALACGDHIFPHLGSILDHTVWLAERLPSSMIESQAQLLKFHHLILNLYPPALLAAEYPSRLIRLSLKQLSPLLENRSRSTDVNAANGGGAGVGGKRGKKRARGAEDGLVGGLEGRDGRSLAENEVAVIIQALQLSSLLHPTPLLSPSLLTYSIRLHLSLYLSLPSLSSSIESPVSFSEVQANVHDVLKDAVLITEGENGTGRGWKSLIISVLQHKDESLAPILHPSLPPLQRPLPPLSQLHFFVKEGEEERKERLGMGFGSLDDLDNEPVPVHPQEEEQKNKKGAAPAHGASTAAPVTVQESIQSTTAAAVPQVIPAGSSSHSAPSFAISASTGSKPTSTVTAPAVSVASTTSIKEQSPAGSVLPQAVADAPAQVPSISSDFISMPIATPTPTTTTAKEVNSTSTTLTHTVTSDVVMLGVDGDDDDEAIPDLDSGSDDFDEEDEDDDDDEEEEEVE</sequence>
<accession>A0A1B9H2D8</accession>
<comment type="subcellular location">
    <subcellularLocation>
        <location evidence="1">Nucleus</location>
    </subcellularLocation>
</comment>
<feature type="compositionally biased region" description="Low complexity" evidence="5">
    <location>
        <begin position="665"/>
        <end position="680"/>
    </location>
</feature>
<reference evidence="7 8" key="1">
    <citation type="submission" date="2013-07" db="EMBL/GenBank/DDBJ databases">
        <title>The Genome Sequence of Cryptococcus heveanensis BCC8398.</title>
        <authorList>
            <consortium name="The Broad Institute Genome Sequencing Platform"/>
            <person name="Cuomo C."/>
            <person name="Litvintseva A."/>
            <person name="Chen Y."/>
            <person name="Heitman J."/>
            <person name="Sun S."/>
            <person name="Springer D."/>
            <person name="Dromer F."/>
            <person name="Young S.K."/>
            <person name="Zeng Q."/>
            <person name="Gargeya S."/>
            <person name="Fitzgerald M."/>
            <person name="Abouelleil A."/>
            <person name="Alvarado L."/>
            <person name="Berlin A.M."/>
            <person name="Chapman S.B."/>
            <person name="Dewar J."/>
            <person name="Goldberg J."/>
            <person name="Griggs A."/>
            <person name="Gujja S."/>
            <person name="Hansen M."/>
            <person name="Howarth C."/>
            <person name="Imamovic A."/>
            <person name="Larimer J."/>
            <person name="McCowan C."/>
            <person name="Murphy C."/>
            <person name="Pearson M."/>
            <person name="Priest M."/>
            <person name="Roberts A."/>
            <person name="Saif S."/>
            <person name="Shea T."/>
            <person name="Sykes S."/>
            <person name="Wortman J."/>
            <person name="Nusbaum C."/>
            <person name="Birren B."/>
        </authorList>
    </citation>
    <scope>NUCLEOTIDE SEQUENCE [LARGE SCALE GENOMIC DNA]</scope>
    <source>
        <strain evidence="7 8">BCC8398</strain>
    </source>
</reference>